<feature type="transmembrane region" description="Helical" evidence="1">
    <location>
        <begin position="107"/>
        <end position="129"/>
    </location>
</feature>
<keyword evidence="1" id="KW-0812">Transmembrane</keyword>
<reference evidence="2 3" key="1">
    <citation type="submission" date="2018-01" db="EMBL/GenBank/DDBJ databases">
        <title>Complete genome sequence of Salinigranum rubrum GX10T, an extremely halophilic archaeon isolated from a marine solar saltern.</title>
        <authorList>
            <person name="Han S."/>
        </authorList>
    </citation>
    <scope>NUCLEOTIDE SEQUENCE [LARGE SCALE GENOMIC DNA]</scope>
    <source>
        <strain evidence="2 3">GX10</strain>
    </source>
</reference>
<feature type="transmembrane region" description="Helical" evidence="1">
    <location>
        <begin position="76"/>
        <end position="95"/>
    </location>
</feature>
<organism evidence="2 3">
    <name type="scientific">Salinigranum rubrum</name>
    <dbReference type="NCBI Taxonomy" id="755307"/>
    <lineage>
        <taxon>Archaea</taxon>
        <taxon>Methanobacteriati</taxon>
        <taxon>Methanobacteriota</taxon>
        <taxon>Stenosarchaea group</taxon>
        <taxon>Halobacteria</taxon>
        <taxon>Halobacteriales</taxon>
        <taxon>Haloferacaceae</taxon>
        <taxon>Salinigranum</taxon>
    </lineage>
</organism>
<feature type="transmembrane region" description="Helical" evidence="1">
    <location>
        <begin position="44"/>
        <end position="64"/>
    </location>
</feature>
<dbReference type="Pfam" id="PF09997">
    <property type="entry name" value="DUF2238"/>
    <property type="match status" value="1"/>
</dbReference>
<name>A0A2I8VHH8_9EURY</name>
<keyword evidence="1" id="KW-0472">Membrane</keyword>
<keyword evidence="1" id="KW-1133">Transmembrane helix</keyword>
<dbReference type="OrthoDB" id="313603at2157"/>
<evidence type="ECO:0000313" key="3">
    <source>
        <dbReference type="Proteomes" id="UP000236584"/>
    </source>
</evidence>
<sequence length="146" mass="16033">MSSRYATTDSPSLGIVTVALVAYSLVVCALHFGGLAHEVYTAIWWWDILTHSLSGFGVAAWLALVRFVPLDARQVVVLPLVVVAIGAGFEVYEYLFKDFYVEWTLAYYATDTVIDLVVDGLGAAAFAVWARTRLTDEDHDASLPTE</sequence>
<dbReference type="RefSeq" id="WP_103425081.1">
    <property type="nucleotide sequence ID" value="NZ_CP026309.1"/>
</dbReference>
<proteinExistence type="predicted"/>
<feature type="transmembrane region" description="Helical" evidence="1">
    <location>
        <begin position="12"/>
        <end position="32"/>
    </location>
</feature>
<dbReference type="GeneID" id="35591775"/>
<accession>A0A2I8VHH8</accession>
<keyword evidence="3" id="KW-1185">Reference proteome</keyword>
<evidence type="ECO:0000313" key="2">
    <source>
        <dbReference type="EMBL" id="AUV81393.1"/>
    </source>
</evidence>
<dbReference type="InterPro" id="IPR014509">
    <property type="entry name" value="YjdF-like"/>
</dbReference>
<evidence type="ECO:0000256" key="1">
    <source>
        <dbReference type="SAM" id="Phobius"/>
    </source>
</evidence>
<dbReference type="AlphaFoldDB" id="A0A2I8VHH8"/>
<gene>
    <name evidence="2" type="ORF">C2R22_06755</name>
</gene>
<protein>
    <submittedName>
        <fullName evidence="2">Uncharacterized protein</fullName>
    </submittedName>
</protein>
<dbReference type="Proteomes" id="UP000236584">
    <property type="component" value="Chromosome"/>
</dbReference>
<dbReference type="EMBL" id="CP026309">
    <property type="protein sequence ID" value="AUV81393.1"/>
    <property type="molecule type" value="Genomic_DNA"/>
</dbReference>
<dbReference type="KEGG" id="srub:C2R22_06755"/>